<evidence type="ECO:0000259" key="3">
    <source>
        <dbReference type="PROSITE" id="PS50930"/>
    </source>
</evidence>
<keyword evidence="5" id="KW-1185">Reference proteome</keyword>
<evidence type="ECO:0000259" key="2">
    <source>
        <dbReference type="PROSITE" id="PS50110"/>
    </source>
</evidence>
<dbReference type="Proteomes" id="UP001430374">
    <property type="component" value="Unassembled WGS sequence"/>
</dbReference>
<keyword evidence="1" id="KW-0597">Phosphoprotein</keyword>
<feature type="modified residue" description="4-aspartylphosphate" evidence="1">
    <location>
        <position position="54"/>
    </location>
</feature>
<evidence type="ECO:0000313" key="4">
    <source>
        <dbReference type="EMBL" id="MCF2221003.1"/>
    </source>
</evidence>
<name>A0ABS9C9L4_9FLAO</name>
<dbReference type="GO" id="GO:0003677">
    <property type="term" value="F:DNA binding"/>
    <property type="evidence" value="ECO:0007669"/>
    <property type="project" value="UniProtKB-KW"/>
</dbReference>
<dbReference type="EMBL" id="JACSGT010000002">
    <property type="protein sequence ID" value="MCF2221003.1"/>
    <property type="molecule type" value="Genomic_DNA"/>
</dbReference>
<dbReference type="RefSeq" id="WP_235132352.1">
    <property type="nucleotide sequence ID" value="NZ_JACSGT010000002.1"/>
</dbReference>
<dbReference type="PANTHER" id="PTHR37299">
    <property type="entry name" value="TRANSCRIPTIONAL REGULATOR-RELATED"/>
    <property type="match status" value="1"/>
</dbReference>
<feature type="domain" description="Response regulatory" evidence="2">
    <location>
        <begin position="2"/>
        <end position="115"/>
    </location>
</feature>
<accession>A0ABS9C9L4</accession>
<dbReference type="InterPro" id="IPR046947">
    <property type="entry name" value="LytR-like"/>
</dbReference>
<dbReference type="InterPro" id="IPR007492">
    <property type="entry name" value="LytTR_DNA-bd_dom"/>
</dbReference>
<dbReference type="PROSITE" id="PS50110">
    <property type="entry name" value="RESPONSE_REGULATORY"/>
    <property type="match status" value="1"/>
</dbReference>
<dbReference type="Pfam" id="PF00072">
    <property type="entry name" value="Response_reg"/>
    <property type="match status" value="1"/>
</dbReference>
<sequence>MKSIIIDDEILNIKNLEWYISENFPDLELLNSFTNIQSASDFITKNCIDLIFLDIQMPLGSGFDFLEMFPERSFQVIFVTAFEEYALKAIKAGATDYILKPLLKSELLAAVEKAKKIYQQNNQFKKSAKICLQNAEGKFFVEPEEILYIQGIDNISKVFLTRNRKIILSKSLKHFEETLENDFFRIHKSYLVNVRECKHIDTSRLLLSLSNDIKLPISRRNFKNFKEKLNAC</sequence>
<dbReference type="SMART" id="SM00850">
    <property type="entry name" value="LytTR"/>
    <property type="match status" value="1"/>
</dbReference>
<feature type="domain" description="HTH LytTR-type" evidence="3">
    <location>
        <begin position="139"/>
        <end position="231"/>
    </location>
</feature>
<keyword evidence="4" id="KW-0238">DNA-binding</keyword>
<dbReference type="Gene3D" id="3.40.50.2300">
    <property type="match status" value="1"/>
</dbReference>
<comment type="caution">
    <text evidence="4">The sequence shown here is derived from an EMBL/GenBank/DDBJ whole genome shotgun (WGS) entry which is preliminary data.</text>
</comment>
<dbReference type="PANTHER" id="PTHR37299:SF1">
    <property type="entry name" value="STAGE 0 SPORULATION PROTEIN A HOMOLOG"/>
    <property type="match status" value="1"/>
</dbReference>
<protein>
    <submittedName>
        <fullName evidence="4">LytTR family DNA-binding domain-containing protein</fullName>
    </submittedName>
</protein>
<dbReference type="SUPFAM" id="SSF52172">
    <property type="entry name" value="CheY-like"/>
    <property type="match status" value="1"/>
</dbReference>
<gene>
    <name evidence="4" type="ORF">H9Q08_17090</name>
</gene>
<evidence type="ECO:0000313" key="5">
    <source>
        <dbReference type="Proteomes" id="UP001430374"/>
    </source>
</evidence>
<dbReference type="SMART" id="SM00448">
    <property type="entry name" value="REC"/>
    <property type="match status" value="1"/>
</dbReference>
<dbReference type="InterPro" id="IPR011006">
    <property type="entry name" value="CheY-like_superfamily"/>
</dbReference>
<dbReference type="Pfam" id="PF04397">
    <property type="entry name" value="LytTR"/>
    <property type="match status" value="1"/>
</dbReference>
<proteinExistence type="predicted"/>
<dbReference type="Gene3D" id="2.40.50.1020">
    <property type="entry name" value="LytTr DNA-binding domain"/>
    <property type="match status" value="1"/>
</dbReference>
<organism evidence="4 5">
    <name type="scientific">Chryseobacterium indicum</name>
    <dbReference type="NCBI Taxonomy" id="2766954"/>
    <lineage>
        <taxon>Bacteria</taxon>
        <taxon>Pseudomonadati</taxon>
        <taxon>Bacteroidota</taxon>
        <taxon>Flavobacteriia</taxon>
        <taxon>Flavobacteriales</taxon>
        <taxon>Weeksellaceae</taxon>
        <taxon>Chryseobacterium group</taxon>
        <taxon>Chryseobacterium</taxon>
    </lineage>
</organism>
<dbReference type="InterPro" id="IPR001789">
    <property type="entry name" value="Sig_transdc_resp-reg_receiver"/>
</dbReference>
<reference evidence="4" key="1">
    <citation type="submission" date="2021-08" db="EMBL/GenBank/DDBJ databases">
        <title>Complete genome sequence of Chryseobacterium sp strain PS-8.</title>
        <authorList>
            <person name="Das S.K."/>
        </authorList>
    </citation>
    <scope>NUCLEOTIDE SEQUENCE</scope>
    <source>
        <strain evidence="4">PS-8</strain>
    </source>
</reference>
<dbReference type="PROSITE" id="PS50930">
    <property type="entry name" value="HTH_LYTTR"/>
    <property type="match status" value="1"/>
</dbReference>
<evidence type="ECO:0000256" key="1">
    <source>
        <dbReference type="PROSITE-ProRule" id="PRU00169"/>
    </source>
</evidence>